<protein>
    <recommendedName>
        <fullName evidence="3">Alpha/beta hydrolase</fullName>
    </recommendedName>
</protein>
<comment type="caution">
    <text evidence="1">The sequence shown here is derived from an EMBL/GenBank/DDBJ whole genome shotgun (WGS) entry which is preliminary data.</text>
</comment>
<dbReference type="AlphaFoldDB" id="A0A1A2TYF8"/>
<reference evidence="1 2" key="1">
    <citation type="submission" date="2016-06" db="EMBL/GenBank/DDBJ databases">
        <authorList>
            <person name="Kjaerup R.B."/>
            <person name="Dalgaard T.S."/>
            <person name="Juul-Madsen H.R."/>
        </authorList>
    </citation>
    <scope>NUCLEOTIDE SEQUENCE [LARGE SCALE GENOMIC DNA]</scope>
    <source>
        <strain evidence="1 2">E152</strain>
    </source>
</reference>
<dbReference type="EMBL" id="LZJU01000005">
    <property type="protein sequence ID" value="OBH81360.1"/>
    <property type="molecule type" value="Genomic_DNA"/>
</dbReference>
<name>A0A1A2TYF8_MYCNT</name>
<proteinExistence type="predicted"/>
<evidence type="ECO:0008006" key="3">
    <source>
        <dbReference type="Google" id="ProtNLM"/>
    </source>
</evidence>
<gene>
    <name evidence="1" type="ORF">A5683_13875</name>
</gene>
<evidence type="ECO:0000313" key="2">
    <source>
        <dbReference type="Proteomes" id="UP000092389"/>
    </source>
</evidence>
<sequence>MHTIYEKRGKGNMPLVFIHGVANRGGPKYDAGVKARDALFRQFLLGSHRRSDGTAVQIVNPYWGHLGGRLRWNGASLPAGDNVEKLGSEKEALAELYASALLMGDFEPSDHAILPVARRSLSDAVDLLWAASVIDADPDDFDEVDDFAALGAFAYAYASANPSPDWLAAVADDDDLLDRLEIEVATYASRKHADNTETLGLGSKVKGVWGTIRAGATKLKTAATGGVGRKASDLIRPAFVPGVVGFLGDVFVYLHQQNSAGSIREEVSKAIKSAAASVEEDDRLVIVAHSMGGNIVYDLLTSDLTTTQVPLLITAGTQVGFFEELKLFAKSDEAVPTKSRPKVEMPSNIERWINVFDYSDLLGFRVAPIIDGVEDFDFPTGSLLNAHGQYFLQPGFHQRLAARVLSKS</sequence>
<dbReference type="InterPro" id="IPR029058">
    <property type="entry name" value="AB_hydrolase_fold"/>
</dbReference>
<evidence type="ECO:0000313" key="1">
    <source>
        <dbReference type="EMBL" id="OBH81360.1"/>
    </source>
</evidence>
<dbReference type="SUPFAM" id="SSF53474">
    <property type="entry name" value="alpha/beta-Hydrolases"/>
    <property type="match status" value="1"/>
</dbReference>
<dbReference type="Proteomes" id="UP000092389">
    <property type="component" value="Unassembled WGS sequence"/>
</dbReference>
<accession>A0A1A2TYF8</accession>
<dbReference type="Gene3D" id="3.40.50.1820">
    <property type="entry name" value="alpha/beta hydrolase"/>
    <property type="match status" value="1"/>
</dbReference>
<organism evidence="1 2">
    <name type="scientific">Mycobacterium mantenii</name>
    <dbReference type="NCBI Taxonomy" id="560555"/>
    <lineage>
        <taxon>Bacteria</taxon>
        <taxon>Bacillati</taxon>
        <taxon>Actinomycetota</taxon>
        <taxon>Actinomycetes</taxon>
        <taxon>Mycobacteriales</taxon>
        <taxon>Mycobacteriaceae</taxon>
        <taxon>Mycobacterium</taxon>
        <taxon>Mycobacterium avium complex (MAC)</taxon>
    </lineage>
</organism>